<evidence type="ECO:0000313" key="7">
    <source>
        <dbReference type="EMBL" id="RDE71400.1"/>
    </source>
</evidence>
<dbReference type="EMBL" id="QEPN01000005">
    <property type="protein sequence ID" value="RDE71400.1"/>
    <property type="molecule type" value="Genomic_DNA"/>
</dbReference>
<keyword evidence="2 6" id="KW-0812">Transmembrane</keyword>
<evidence type="ECO:0000256" key="2">
    <source>
        <dbReference type="ARBA" id="ARBA00022692"/>
    </source>
</evidence>
<dbReference type="Pfam" id="PF04228">
    <property type="entry name" value="Zn_peptidase"/>
    <property type="match status" value="1"/>
</dbReference>
<feature type="region of interest" description="Disordered" evidence="5">
    <location>
        <begin position="1"/>
        <end position="22"/>
    </location>
</feature>
<comment type="subcellular location">
    <subcellularLocation>
        <location evidence="1">Membrane</location>
        <topology evidence="1">Single-pass membrane protein</topology>
    </subcellularLocation>
</comment>
<proteinExistence type="predicted"/>
<reference evidence="7 8" key="1">
    <citation type="submission" date="2018-05" db="EMBL/GenBank/DDBJ databases">
        <title>Draft Genome Sequences for a Diverse set of 7 Haemophilus Species.</title>
        <authorList>
            <person name="Nichols M."/>
            <person name="Topaz N."/>
            <person name="Wang X."/>
            <person name="Wang X."/>
            <person name="Boxrud D."/>
        </authorList>
    </citation>
    <scope>NUCLEOTIDE SEQUENCE [LARGE SCALE GENOMIC DNA]</scope>
    <source>
        <strain evidence="7 8">C2002001239</strain>
    </source>
</reference>
<accession>A0A369YBT0</accession>
<evidence type="ECO:0000313" key="8">
    <source>
        <dbReference type="Proteomes" id="UP000253872"/>
    </source>
</evidence>
<evidence type="ECO:0000256" key="4">
    <source>
        <dbReference type="ARBA" id="ARBA00023136"/>
    </source>
</evidence>
<dbReference type="STRING" id="1035839.GCA_000238795_00887"/>
<dbReference type="GO" id="GO:0016020">
    <property type="term" value="C:membrane"/>
    <property type="evidence" value="ECO:0007669"/>
    <property type="project" value="UniProtKB-SubCell"/>
</dbReference>
<keyword evidence="3 6" id="KW-1133">Transmembrane helix</keyword>
<sequence length="275" mass="30083">MRWQGREESKNVEDRRGSGGSFRSGKSTGILGVIILLVGAYYGVDLSGLVGNDFSPQVTQQTNSQEEQQLAGLSKVVLADTEKVWGAYFKQMGRTYQEPTMVLYNGSTPTACGTGQSAMGPFYCPNDHKVYLDLSFYHEMKTQLGAGGDSAFSYVIAHEVGHHVQNLLGILPQVHQAQQRGDRKQANQLSVRLELQADCFAGVWANQAVKSGLFEAGDEEKAFKAAESVGDDRLQKRSQGYAVPDSFTHGTSAQRLTWFRKGLQSGNPAVCNTFE</sequence>
<dbReference type="PANTHER" id="PTHR30168:SF0">
    <property type="entry name" value="INNER MEMBRANE PROTEIN"/>
    <property type="match status" value="1"/>
</dbReference>
<keyword evidence="4 6" id="KW-0472">Membrane</keyword>
<feature type="compositionally biased region" description="Basic and acidic residues" evidence="5">
    <location>
        <begin position="1"/>
        <end position="17"/>
    </location>
</feature>
<evidence type="ECO:0000256" key="1">
    <source>
        <dbReference type="ARBA" id="ARBA00004167"/>
    </source>
</evidence>
<evidence type="ECO:0000256" key="5">
    <source>
        <dbReference type="SAM" id="MobiDB-lite"/>
    </source>
</evidence>
<dbReference type="InterPro" id="IPR007343">
    <property type="entry name" value="Uncharacterised_pept_Zn_put"/>
</dbReference>
<dbReference type="PANTHER" id="PTHR30168">
    <property type="entry name" value="PUTATIVE MEMBRANE PROTEIN YPFJ"/>
    <property type="match status" value="1"/>
</dbReference>
<evidence type="ECO:0000256" key="6">
    <source>
        <dbReference type="SAM" id="Phobius"/>
    </source>
</evidence>
<dbReference type="Proteomes" id="UP000253872">
    <property type="component" value="Unassembled WGS sequence"/>
</dbReference>
<evidence type="ECO:0000256" key="3">
    <source>
        <dbReference type="ARBA" id="ARBA00022989"/>
    </source>
</evidence>
<dbReference type="RefSeq" id="WP_111403266.1">
    <property type="nucleotide sequence ID" value="NZ_QEPN01000005.1"/>
</dbReference>
<protein>
    <submittedName>
        <fullName evidence="7">Neutral zinc metallopeptidase</fullName>
    </submittedName>
</protein>
<organism evidence="7 8">
    <name type="scientific">Haemophilus sputorum</name>
    <dbReference type="NCBI Taxonomy" id="1078480"/>
    <lineage>
        <taxon>Bacteria</taxon>
        <taxon>Pseudomonadati</taxon>
        <taxon>Pseudomonadota</taxon>
        <taxon>Gammaproteobacteria</taxon>
        <taxon>Pasteurellales</taxon>
        <taxon>Pasteurellaceae</taxon>
        <taxon>Haemophilus</taxon>
    </lineage>
</organism>
<name>A0A369YBT0_9PAST</name>
<dbReference type="AlphaFoldDB" id="A0A369YBT0"/>
<gene>
    <name evidence="7" type="ORF">DPV93_07210</name>
</gene>
<comment type="caution">
    <text evidence="7">The sequence shown here is derived from an EMBL/GenBank/DDBJ whole genome shotgun (WGS) entry which is preliminary data.</text>
</comment>
<feature type="transmembrane region" description="Helical" evidence="6">
    <location>
        <begin position="25"/>
        <end position="44"/>
    </location>
</feature>